<protein>
    <submittedName>
        <fullName evidence="4">Putative triacylglycerol lipase</fullName>
    </submittedName>
</protein>
<dbReference type="InterPro" id="IPR001087">
    <property type="entry name" value="GDSL"/>
</dbReference>
<evidence type="ECO:0000313" key="4">
    <source>
        <dbReference type="EMBL" id="KAE9593159.1"/>
    </source>
</evidence>
<dbReference type="GO" id="GO:0006629">
    <property type="term" value="P:lipid metabolic process"/>
    <property type="evidence" value="ECO:0007669"/>
    <property type="project" value="InterPro"/>
</dbReference>
<dbReference type="GO" id="GO:0016298">
    <property type="term" value="F:lipase activity"/>
    <property type="evidence" value="ECO:0007669"/>
    <property type="project" value="InterPro"/>
</dbReference>
<evidence type="ECO:0000256" key="1">
    <source>
        <dbReference type="ARBA" id="ARBA00008668"/>
    </source>
</evidence>
<organism evidence="4 5">
    <name type="scientific">Lupinus albus</name>
    <name type="common">White lupine</name>
    <name type="synonym">Lupinus termis</name>
    <dbReference type="NCBI Taxonomy" id="3870"/>
    <lineage>
        <taxon>Eukaryota</taxon>
        <taxon>Viridiplantae</taxon>
        <taxon>Streptophyta</taxon>
        <taxon>Embryophyta</taxon>
        <taxon>Tracheophyta</taxon>
        <taxon>Spermatophyta</taxon>
        <taxon>Magnoliopsida</taxon>
        <taxon>eudicotyledons</taxon>
        <taxon>Gunneridae</taxon>
        <taxon>Pentapetalae</taxon>
        <taxon>rosids</taxon>
        <taxon>fabids</taxon>
        <taxon>Fabales</taxon>
        <taxon>Fabaceae</taxon>
        <taxon>Papilionoideae</taxon>
        <taxon>50 kb inversion clade</taxon>
        <taxon>genistoids sensu lato</taxon>
        <taxon>core genistoids</taxon>
        <taxon>Genisteae</taxon>
        <taxon>Lupinus</taxon>
    </lineage>
</organism>
<dbReference type="EMBL" id="WOCE01000019">
    <property type="protein sequence ID" value="KAE9593159.1"/>
    <property type="molecule type" value="Genomic_DNA"/>
</dbReference>
<dbReference type="PANTHER" id="PTHR45642:SF67">
    <property type="entry name" value="GDSL-LIKE LIPASE_ACYLHYDROLASE FAMILY PROTEIN, EXPRESSED"/>
    <property type="match status" value="1"/>
</dbReference>
<accession>A0A6A4P0M9</accession>
<evidence type="ECO:0000313" key="5">
    <source>
        <dbReference type="Proteomes" id="UP000447434"/>
    </source>
</evidence>
<dbReference type="InterPro" id="IPR050592">
    <property type="entry name" value="GDSL_lipolytic_enzyme"/>
</dbReference>
<dbReference type="SUPFAM" id="SSF52266">
    <property type="entry name" value="SGNH hydrolase"/>
    <property type="match status" value="1"/>
</dbReference>
<feature type="transmembrane region" description="Helical" evidence="2">
    <location>
        <begin position="288"/>
        <end position="309"/>
    </location>
</feature>
<evidence type="ECO:0000256" key="3">
    <source>
        <dbReference type="SAM" id="SignalP"/>
    </source>
</evidence>
<dbReference type="Pfam" id="PF00657">
    <property type="entry name" value="Lipase_GDSL"/>
    <property type="match status" value="1"/>
</dbReference>
<dbReference type="Gene3D" id="3.40.50.1110">
    <property type="entry name" value="SGNH hydrolase"/>
    <property type="match status" value="1"/>
</dbReference>
<dbReference type="PANTHER" id="PTHR45642">
    <property type="entry name" value="GDSL ESTERASE/LIPASE EXL3"/>
    <property type="match status" value="1"/>
</dbReference>
<keyword evidence="2" id="KW-0812">Transmembrane</keyword>
<dbReference type="CDD" id="cd01837">
    <property type="entry name" value="SGNH_plant_lipase_like"/>
    <property type="match status" value="1"/>
</dbReference>
<dbReference type="PROSITE" id="PS01098">
    <property type="entry name" value="LIPASE_GDSL_SER"/>
    <property type="match status" value="1"/>
</dbReference>
<keyword evidence="2" id="KW-0472">Membrane</keyword>
<dbReference type="Proteomes" id="UP000447434">
    <property type="component" value="Chromosome 19"/>
</dbReference>
<reference evidence="5" key="1">
    <citation type="journal article" date="2020" name="Nat. Commun.">
        <title>Genome sequence of the cluster root forming white lupin.</title>
        <authorList>
            <person name="Hufnagel B."/>
            <person name="Marques A."/>
            <person name="Soriano A."/>
            <person name="Marques L."/>
            <person name="Divol F."/>
            <person name="Doumas P."/>
            <person name="Sallet E."/>
            <person name="Mancinotti D."/>
            <person name="Carrere S."/>
            <person name="Marande W."/>
            <person name="Arribat S."/>
            <person name="Keller J."/>
            <person name="Huneau C."/>
            <person name="Blein T."/>
            <person name="Aime D."/>
            <person name="Laguerre M."/>
            <person name="Taylor J."/>
            <person name="Schubert V."/>
            <person name="Nelson M."/>
            <person name="Geu-Flores F."/>
            <person name="Crespi M."/>
            <person name="Gallardo-Guerrero K."/>
            <person name="Delaux P.-M."/>
            <person name="Salse J."/>
            <person name="Berges H."/>
            <person name="Guyot R."/>
            <person name="Gouzy J."/>
            <person name="Peret B."/>
        </authorList>
    </citation>
    <scope>NUCLEOTIDE SEQUENCE [LARGE SCALE GENOMIC DNA]</scope>
    <source>
        <strain evidence="5">cv. Amiga</strain>
    </source>
</reference>
<dbReference type="AlphaFoldDB" id="A0A6A4P0M9"/>
<dbReference type="InterPro" id="IPR035669">
    <property type="entry name" value="SGNH_plant_lipase-like"/>
</dbReference>
<feature type="signal peptide" evidence="3">
    <location>
        <begin position="1"/>
        <end position="19"/>
    </location>
</feature>
<dbReference type="FunFam" id="3.40.50.1110:FF:000003">
    <property type="entry name" value="GDSL esterase/lipase APG"/>
    <property type="match status" value="1"/>
</dbReference>
<keyword evidence="3" id="KW-0732">Signal</keyword>
<keyword evidence="5" id="KW-1185">Reference proteome</keyword>
<proteinExistence type="inferred from homology"/>
<comment type="similarity">
    <text evidence="1">Belongs to the 'GDSL' lipolytic enzyme family.</text>
</comment>
<keyword evidence="2" id="KW-1133">Transmembrane helix</keyword>
<dbReference type="OrthoDB" id="1600564at2759"/>
<dbReference type="InterPro" id="IPR008265">
    <property type="entry name" value="Lipase_GDSL_AS"/>
</dbReference>
<feature type="chain" id="PRO_5025561442" evidence="3">
    <location>
        <begin position="20"/>
        <end position="384"/>
    </location>
</feature>
<evidence type="ECO:0000256" key="2">
    <source>
        <dbReference type="SAM" id="Phobius"/>
    </source>
</evidence>
<name>A0A6A4P0M9_LUPAL</name>
<dbReference type="InterPro" id="IPR036514">
    <property type="entry name" value="SGNH_hydro_sf"/>
</dbReference>
<comment type="caution">
    <text evidence="4">The sequence shown here is derived from an EMBL/GenBank/DDBJ whole genome shotgun (WGS) entry which is preliminary data.</text>
</comment>
<gene>
    <name evidence="4" type="ORF">Lalb_Chr19g0136811</name>
</gene>
<sequence>MVYSSSLLTCFLLLAVVNGKPIVPALFIFGDSIGDAGNNNQLLTLVKSNFPPYGRDFKNHIPTGRFCNGKLATDFIAEKLGFTSPQPAYFNLEAKGNNLLNGANFASAASGFYDLVPMLYNTIPLYKQMEYYEECQSILVEIVGQSKASSIISNAIYLIIDGSSDFINYYTNILVHNGHTFEQFSDIVLQSYSKYIQHIYALGARRIGVTNLAPTGCLPIVITLFGSHRNECVDWLNKDAIYYNKRLNYTSEKLQKLLPDLNLVVFDIYQPLYNLITKPSENGTKSNYPSVPILLFLMNLGFVIVYLFLICGMHSTAITGFLETRRGCCGTGLIELSILCNEKSIGTCVNASEYVFWDTVHPTEAANQILADQMIAAGISQLTS</sequence>